<evidence type="ECO:0000259" key="8">
    <source>
        <dbReference type="PROSITE" id="PS50937"/>
    </source>
</evidence>
<evidence type="ECO:0000256" key="3">
    <source>
        <dbReference type="ARBA" id="ARBA00023004"/>
    </source>
</evidence>
<evidence type="ECO:0000256" key="6">
    <source>
        <dbReference type="ARBA" id="ARBA00023125"/>
    </source>
</evidence>
<dbReference type="Pfam" id="PF00376">
    <property type="entry name" value="MerR"/>
    <property type="match status" value="1"/>
</dbReference>
<evidence type="ECO:0000313" key="10">
    <source>
        <dbReference type="Proteomes" id="UP001500653"/>
    </source>
</evidence>
<organism evidence="9 10">
    <name type="scientific">Prauserella halophila</name>
    <dbReference type="NCBI Taxonomy" id="185641"/>
    <lineage>
        <taxon>Bacteria</taxon>
        <taxon>Bacillati</taxon>
        <taxon>Actinomycetota</taxon>
        <taxon>Actinomycetes</taxon>
        <taxon>Pseudonocardiales</taxon>
        <taxon>Pseudonocardiaceae</taxon>
        <taxon>Prauserella</taxon>
    </lineage>
</organism>
<comment type="caution">
    <text evidence="9">The sequence shown here is derived from an EMBL/GenBank/DDBJ whole genome shotgun (WGS) entry which is preliminary data.</text>
</comment>
<keyword evidence="10" id="KW-1185">Reference proteome</keyword>
<keyword evidence="5" id="KW-0805">Transcription regulation</keyword>
<name>A0ABN1W4J3_9PSEU</name>
<keyword evidence="7" id="KW-0804">Transcription</keyword>
<dbReference type="CDD" id="cd01110">
    <property type="entry name" value="HTH_SoxR"/>
    <property type="match status" value="1"/>
</dbReference>
<dbReference type="Pfam" id="PF09278">
    <property type="entry name" value="MerR-DNA-bind"/>
    <property type="match status" value="1"/>
</dbReference>
<keyword evidence="1" id="KW-0001">2Fe-2S</keyword>
<dbReference type="Gene3D" id="1.10.1660.10">
    <property type="match status" value="1"/>
</dbReference>
<dbReference type="InterPro" id="IPR015358">
    <property type="entry name" value="Tscrpt_reg_MerR_DNA-bd"/>
</dbReference>
<dbReference type="InterPro" id="IPR047057">
    <property type="entry name" value="MerR_fam"/>
</dbReference>
<dbReference type="PANTHER" id="PTHR30204">
    <property type="entry name" value="REDOX-CYCLING DRUG-SENSING TRANSCRIPTIONAL ACTIVATOR SOXR"/>
    <property type="match status" value="1"/>
</dbReference>
<dbReference type="InterPro" id="IPR010211">
    <property type="entry name" value="Redox-sen_tscrpt-act_SoxR"/>
</dbReference>
<evidence type="ECO:0000256" key="7">
    <source>
        <dbReference type="ARBA" id="ARBA00023163"/>
    </source>
</evidence>
<keyword evidence="2" id="KW-0479">Metal-binding</keyword>
<keyword evidence="3" id="KW-0408">Iron</keyword>
<dbReference type="SUPFAM" id="SSF46955">
    <property type="entry name" value="Putative DNA-binding domain"/>
    <property type="match status" value="1"/>
</dbReference>
<evidence type="ECO:0000256" key="1">
    <source>
        <dbReference type="ARBA" id="ARBA00022714"/>
    </source>
</evidence>
<evidence type="ECO:0000256" key="4">
    <source>
        <dbReference type="ARBA" id="ARBA00023014"/>
    </source>
</evidence>
<dbReference type="InterPro" id="IPR000551">
    <property type="entry name" value="MerR-type_HTH_dom"/>
</dbReference>
<dbReference type="PRINTS" id="PR00040">
    <property type="entry name" value="HTHMERR"/>
</dbReference>
<dbReference type="PANTHER" id="PTHR30204:SF0">
    <property type="entry name" value="REDOX-SENSITIVE TRANSCRIPTIONAL ACTIVATOR SOXR"/>
    <property type="match status" value="1"/>
</dbReference>
<dbReference type="InterPro" id="IPR009061">
    <property type="entry name" value="DNA-bd_dom_put_sf"/>
</dbReference>
<dbReference type="NCBIfam" id="TIGR01950">
    <property type="entry name" value="SoxR"/>
    <property type="match status" value="1"/>
</dbReference>
<protein>
    <submittedName>
        <fullName evidence="9">Redox-sensitive transcriptional activator SoxR</fullName>
    </submittedName>
</protein>
<feature type="domain" description="HTH merR-type" evidence="8">
    <location>
        <begin position="20"/>
        <end position="88"/>
    </location>
</feature>
<dbReference type="Proteomes" id="UP001500653">
    <property type="component" value="Unassembled WGS sequence"/>
</dbReference>
<keyword evidence="4" id="KW-0411">Iron-sulfur</keyword>
<gene>
    <name evidence="9" type="primary">soxR</name>
    <name evidence="9" type="ORF">GCM10009676_14400</name>
</gene>
<dbReference type="EMBL" id="BAAALN010000005">
    <property type="protein sequence ID" value="GAA1232343.1"/>
    <property type="molecule type" value="Genomic_DNA"/>
</dbReference>
<proteinExistence type="predicted"/>
<dbReference type="SMART" id="SM00422">
    <property type="entry name" value="HTH_MERR"/>
    <property type="match status" value="1"/>
</dbReference>
<accession>A0ABN1W4J3</accession>
<evidence type="ECO:0000256" key="5">
    <source>
        <dbReference type="ARBA" id="ARBA00023015"/>
    </source>
</evidence>
<dbReference type="PROSITE" id="PS50937">
    <property type="entry name" value="HTH_MERR_2"/>
    <property type="match status" value="1"/>
</dbReference>
<sequence>MEVDARFGYRGEVTTKLAEHLTIGQVAQRSGVPHTALRFYEDRGLITSERSSGNQRRYPRSVLRRIAFIRAAQRVGLSLDEIGSALDTLPHDHAPTKADWARLSRDWRDELDARIDALQRLRDQLTGCVGCGCLSLKTCGLHNVDDRFSQFGPGAPLLKPASEGGIE</sequence>
<reference evidence="9 10" key="1">
    <citation type="journal article" date="2019" name="Int. J. Syst. Evol. Microbiol.">
        <title>The Global Catalogue of Microorganisms (GCM) 10K type strain sequencing project: providing services to taxonomists for standard genome sequencing and annotation.</title>
        <authorList>
            <consortium name="The Broad Institute Genomics Platform"/>
            <consortium name="The Broad Institute Genome Sequencing Center for Infectious Disease"/>
            <person name="Wu L."/>
            <person name="Ma J."/>
        </authorList>
    </citation>
    <scope>NUCLEOTIDE SEQUENCE [LARGE SCALE GENOMIC DNA]</scope>
    <source>
        <strain evidence="9 10">JCM 13023</strain>
    </source>
</reference>
<keyword evidence="6" id="KW-0238">DNA-binding</keyword>
<evidence type="ECO:0000256" key="2">
    <source>
        <dbReference type="ARBA" id="ARBA00022723"/>
    </source>
</evidence>
<evidence type="ECO:0000313" key="9">
    <source>
        <dbReference type="EMBL" id="GAA1232343.1"/>
    </source>
</evidence>